<dbReference type="EMBL" id="CZBE01000036">
    <property type="protein sequence ID" value="CUQ20874.1"/>
    <property type="molecule type" value="Genomic_DNA"/>
</dbReference>
<dbReference type="AlphaFoldDB" id="A0A174UDY2"/>
<organism evidence="3 4">
    <name type="scientific">Anaerotruncus colihominis</name>
    <dbReference type="NCBI Taxonomy" id="169435"/>
    <lineage>
        <taxon>Bacteria</taxon>
        <taxon>Bacillati</taxon>
        <taxon>Bacillota</taxon>
        <taxon>Clostridia</taxon>
        <taxon>Eubacteriales</taxon>
        <taxon>Oscillospiraceae</taxon>
        <taxon>Anaerotruncus</taxon>
    </lineage>
</organism>
<proteinExistence type="predicted"/>
<name>A0A174UDY2_9FIRM</name>
<dbReference type="GO" id="GO:0005576">
    <property type="term" value="C:extracellular region"/>
    <property type="evidence" value="ECO:0007669"/>
    <property type="project" value="InterPro"/>
</dbReference>
<dbReference type="Pfam" id="PF03496">
    <property type="entry name" value="ADPrib_exo_Tox"/>
    <property type="match status" value="1"/>
</dbReference>
<dbReference type="Gene3D" id="3.90.176.10">
    <property type="entry name" value="Toxin ADP-ribosyltransferase, Chain A, domain 1"/>
    <property type="match status" value="1"/>
</dbReference>
<sequence length="498" mass="56641">MTNEQYWVNRMRILEESLLDTGYEYVQNLERQFDIAIRAIEEQTAVWYQRFAANNGITLAEARKLLTAGELREFKWTVEEYIKRGRQNAVSQAWMKQLENASARVHISRLDSLKLQLQQQAEVLYGNQLDDLDGLIGRIYSDGYYHTAFELQRGIGVGWSLHGLTDEAIRKVLSRPWTLDGQTFSDRIWSSKAALVNKVNTELTQMIMRGTAPDKAIRAISERFKVSKSQAGRLVMTESAAFANMARKDCFNDLGVEKYTVVETLDNETCCLCSQLDGKVFPMSEYVVGSTVPPFHPWCRGTTAPYFEDLEGVGDRFARDAGGKAYDVPKDMTYEEWAEKQRITSSAKDGILSESEKKAILDYIGSASYGLNDKLRRGLALTETERRWMKELDAALEKLPAYKGTVYRSVSAFGIENIDDFLLSYHPGAIKTFSAYSAYTSAGTEVYDESFTFQYVIKSASGRDLREQNPGEAEILFPRETQFRVIRVDGYTIFMEEV</sequence>
<evidence type="ECO:0000313" key="4">
    <source>
        <dbReference type="Proteomes" id="UP000095765"/>
    </source>
</evidence>
<protein>
    <submittedName>
        <fullName evidence="3">NAD+--asparagine ADP-ribosyltransferase</fullName>
    </submittedName>
</protein>
<dbReference type="InterPro" id="IPR006528">
    <property type="entry name" value="Phage_head_morphogenesis_dom"/>
</dbReference>
<feature type="domain" description="ADP ribosyltransferase" evidence="1">
    <location>
        <begin position="336"/>
        <end position="489"/>
    </location>
</feature>
<gene>
    <name evidence="3" type="ORF">ERS852551_03547</name>
</gene>
<dbReference type="PROSITE" id="PS51996">
    <property type="entry name" value="TR_MART"/>
    <property type="match status" value="1"/>
</dbReference>
<dbReference type="Proteomes" id="UP000095765">
    <property type="component" value="Unassembled WGS sequence"/>
</dbReference>
<dbReference type="InterPro" id="IPR003540">
    <property type="entry name" value="ADP-ribosyltransferase"/>
</dbReference>
<dbReference type="RefSeq" id="WP_055246109.1">
    <property type="nucleotide sequence ID" value="NZ_CABIWA010000027.1"/>
</dbReference>
<dbReference type="GO" id="GO:0016740">
    <property type="term" value="F:transferase activity"/>
    <property type="evidence" value="ECO:0007669"/>
    <property type="project" value="UniProtKB-KW"/>
</dbReference>
<keyword evidence="3" id="KW-0808">Transferase</keyword>
<dbReference type="SUPFAM" id="SSF56399">
    <property type="entry name" value="ADP-ribosylation"/>
    <property type="match status" value="1"/>
</dbReference>
<feature type="domain" description="Phage head morphogenesis" evidence="2">
    <location>
        <begin position="197"/>
        <end position="303"/>
    </location>
</feature>
<evidence type="ECO:0000259" key="2">
    <source>
        <dbReference type="Pfam" id="PF04233"/>
    </source>
</evidence>
<accession>A0A174UDY2</accession>
<dbReference type="NCBIfam" id="TIGR01641">
    <property type="entry name" value="phageSPP1_gp7"/>
    <property type="match status" value="1"/>
</dbReference>
<dbReference type="OrthoDB" id="9765386at2"/>
<evidence type="ECO:0000313" key="3">
    <source>
        <dbReference type="EMBL" id="CUQ20874.1"/>
    </source>
</evidence>
<evidence type="ECO:0000259" key="1">
    <source>
        <dbReference type="Pfam" id="PF03496"/>
    </source>
</evidence>
<reference evidence="3 4" key="1">
    <citation type="submission" date="2015-09" db="EMBL/GenBank/DDBJ databases">
        <authorList>
            <consortium name="Pathogen Informatics"/>
        </authorList>
    </citation>
    <scope>NUCLEOTIDE SEQUENCE [LARGE SCALE GENOMIC DNA]</scope>
    <source>
        <strain evidence="3 4">2789STDY5834939</strain>
    </source>
</reference>
<dbReference type="Pfam" id="PF04233">
    <property type="entry name" value="Phage_Mu_F"/>
    <property type="match status" value="1"/>
</dbReference>